<protein>
    <submittedName>
        <fullName evidence="2">Uracil phosphoribosyltransferase-domain-containing protein</fullName>
    </submittedName>
</protein>
<dbReference type="InterPro" id="IPR050582">
    <property type="entry name" value="HAD-like_SerB"/>
</dbReference>
<dbReference type="GO" id="GO:0000287">
    <property type="term" value="F:magnesium ion binding"/>
    <property type="evidence" value="ECO:0007669"/>
    <property type="project" value="TreeGrafter"/>
</dbReference>
<dbReference type="GO" id="GO:0005737">
    <property type="term" value="C:cytoplasm"/>
    <property type="evidence" value="ECO:0007669"/>
    <property type="project" value="TreeGrafter"/>
</dbReference>
<dbReference type="GO" id="GO:0006564">
    <property type="term" value="P:L-serine biosynthetic process"/>
    <property type="evidence" value="ECO:0007669"/>
    <property type="project" value="TreeGrafter"/>
</dbReference>
<sequence>MDTTTIPSSSKPTIIGLYGVSGSGKTHLLNQVKVSTGFRDSRFAFYDGSELINQVVPGGLDGLKQINCRERNETAVIAGHYMFWDTSRSPKEVVVGIDKDWETYTHMIYLNTYRERTELRRICHDRGILFTTVNENASSVGNVTTMKLARLLQDFHEHTETTNERTVLHALDLALGDQEPLDKIILLDADRTLAPQDTGAMFWNEMAAQTDFADNPLRKLFTRHGYSYTSFRQATLLYESVAAVFDTVCEYVADRVVLYPEMQKLLARAAHESHTRAIVGTCGLSKVWKKVLRRYGLAHVQVIGGGRVDDWYVVTRTTKGNIVDELHAKKLRVYAFGDSPLDMAMLSKAYHAYIIVGAAETRSTSMDAVLETAISKGLQAKQILLPPTTLPRLTLSLLPQYDLTQNNLNQIFHRPFIHVISRPARHILQTPTRDATLAGPALRKAHEDIGKISAHTLIVPLMRGGEPMAFGISSVLPHASFAHARAYTDLRAGVLRVKSTLILVDSVINSGTSIVEFLTPCRRDWPLVRVVVVAGVVQVDAVRATDLGRMLARDARLSVVALRVSENRYVGKGVTDTGDRLFGTTDVEE</sequence>
<dbReference type="InterPro" id="IPR027417">
    <property type="entry name" value="P-loop_NTPase"/>
</dbReference>
<dbReference type="GO" id="GO:0036424">
    <property type="term" value="F:L-phosphoserine phosphatase activity"/>
    <property type="evidence" value="ECO:0007669"/>
    <property type="project" value="TreeGrafter"/>
</dbReference>
<evidence type="ECO:0000313" key="3">
    <source>
        <dbReference type="Proteomes" id="UP000813461"/>
    </source>
</evidence>
<dbReference type="InterPro" id="IPR036412">
    <property type="entry name" value="HAD-like_sf"/>
</dbReference>
<dbReference type="PANTHER" id="PTHR43344:SF20">
    <property type="entry name" value="URACIL PHOSPHORIBOSYLTRANSFERASE"/>
    <property type="match status" value="1"/>
</dbReference>
<proteinExistence type="predicted"/>
<evidence type="ECO:0000259" key="1">
    <source>
        <dbReference type="Pfam" id="PF14681"/>
    </source>
</evidence>
<dbReference type="Pfam" id="PF12710">
    <property type="entry name" value="HAD"/>
    <property type="match status" value="1"/>
</dbReference>
<dbReference type="EMBL" id="JAGMVJ010000002">
    <property type="protein sequence ID" value="KAH7093716.1"/>
    <property type="molecule type" value="Genomic_DNA"/>
</dbReference>
<dbReference type="Proteomes" id="UP000813461">
    <property type="component" value="Unassembled WGS sequence"/>
</dbReference>
<evidence type="ECO:0000313" key="2">
    <source>
        <dbReference type="EMBL" id="KAH7093716.1"/>
    </source>
</evidence>
<dbReference type="SUPFAM" id="SSF56784">
    <property type="entry name" value="HAD-like"/>
    <property type="match status" value="1"/>
</dbReference>
<dbReference type="PANTHER" id="PTHR43344">
    <property type="entry name" value="PHOSPHOSERINE PHOSPHATASE"/>
    <property type="match status" value="1"/>
</dbReference>
<dbReference type="SUPFAM" id="SSF52540">
    <property type="entry name" value="P-loop containing nucleoside triphosphate hydrolases"/>
    <property type="match status" value="1"/>
</dbReference>
<dbReference type="Gene3D" id="3.40.50.2020">
    <property type="match status" value="1"/>
</dbReference>
<feature type="domain" description="Phosphoribosyltransferase" evidence="1">
    <location>
        <begin position="455"/>
        <end position="584"/>
    </location>
</feature>
<keyword evidence="3" id="KW-1185">Reference proteome</keyword>
<dbReference type="Gene3D" id="3.40.50.1000">
    <property type="entry name" value="HAD superfamily/HAD-like"/>
    <property type="match status" value="1"/>
</dbReference>
<gene>
    <name evidence="2" type="ORF">FB567DRAFT_557502</name>
</gene>
<dbReference type="InterPro" id="IPR029057">
    <property type="entry name" value="PRTase-like"/>
</dbReference>
<name>A0A8K0RI36_9PLEO</name>
<keyword evidence="2" id="KW-0328">Glycosyltransferase</keyword>
<dbReference type="InterPro" id="IPR000836">
    <property type="entry name" value="PRTase_dom"/>
</dbReference>
<dbReference type="Gene3D" id="3.40.50.300">
    <property type="entry name" value="P-loop containing nucleotide triphosphate hydrolases"/>
    <property type="match status" value="1"/>
</dbReference>
<dbReference type="OrthoDB" id="5416609at2759"/>
<dbReference type="CDD" id="cd06223">
    <property type="entry name" value="PRTases_typeI"/>
    <property type="match status" value="1"/>
</dbReference>
<dbReference type="InterPro" id="IPR023214">
    <property type="entry name" value="HAD_sf"/>
</dbReference>
<accession>A0A8K0RI36</accession>
<organism evidence="2 3">
    <name type="scientific">Paraphoma chrysanthemicola</name>
    <dbReference type="NCBI Taxonomy" id="798071"/>
    <lineage>
        <taxon>Eukaryota</taxon>
        <taxon>Fungi</taxon>
        <taxon>Dikarya</taxon>
        <taxon>Ascomycota</taxon>
        <taxon>Pezizomycotina</taxon>
        <taxon>Dothideomycetes</taxon>
        <taxon>Pleosporomycetidae</taxon>
        <taxon>Pleosporales</taxon>
        <taxon>Pleosporineae</taxon>
        <taxon>Phaeosphaeriaceae</taxon>
        <taxon>Paraphoma</taxon>
    </lineage>
</organism>
<dbReference type="GO" id="GO:0016757">
    <property type="term" value="F:glycosyltransferase activity"/>
    <property type="evidence" value="ECO:0007669"/>
    <property type="project" value="UniProtKB-KW"/>
</dbReference>
<dbReference type="SUPFAM" id="SSF53271">
    <property type="entry name" value="PRTase-like"/>
    <property type="match status" value="1"/>
</dbReference>
<reference evidence="2" key="1">
    <citation type="journal article" date="2021" name="Nat. Commun.">
        <title>Genetic determinants of endophytism in the Arabidopsis root mycobiome.</title>
        <authorList>
            <person name="Mesny F."/>
            <person name="Miyauchi S."/>
            <person name="Thiergart T."/>
            <person name="Pickel B."/>
            <person name="Atanasova L."/>
            <person name="Karlsson M."/>
            <person name="Huettel B."/>
            <person name="Barry K.W."/>
            <person name="Haridas S."/>
            <person name="Chen C."/>
            <person name="Bauer D."/>
            <person name="Andreopoulos W."/>
            <person name="Pangilinan J."/>
            <person name="LaButti K."/>
            <person name="Riley R."/>
            <person name="Lipzen A."/>
            <person name="Clum A."/>
            <person name="Drula E."/>
            <person name="Henrissat B."/>
            <person name="Kohler A."/>
            <person name="Grigoriev I.V."/>
            <person name="Martin F.M."/>
            <person name="Hacquard S."/>
        </authorList>
    </citation>
    <scope>NUCLEOTIDE SEQUENCE</scope>
    <source>
        <strain evidence="2">MPI-SDFR-AT-0120</strain>
    </source>
</reference>
<dbReference type="Pfam" id="PF14681">
    <property type="entry name" value="UPRTase"/>
    <property type="match status" value="1"/>
</dbReference>
<keyword evidence="2" id="KW-0808">Transferase</keyword>
<dbReference type="AlphaFoldDB" id="A0A8K0RI36"/>
<comment type="caution">
    <text evidence="2">The sequence shown here is derived from an EMBL/GenBank/DDBJ whole genome shotgun (WGS) entry which is preliminary data.</text>
</comment>